<feature type="region of interest" description="Disordered" evidence="3">
    <location>
        <begin position="1"/>
        <end position="20"/>
    </location>
</feature>
<evidence type="ECO:0000313" key="4">
    <source>
        <dbReference type="EnsemblPlants" id="LPERR07G07140.1"/>
    </source>
</evidence>
<evidence type="ECO:0000256" key="1">
    <source>
        <dbReference type="ARBA" id="ARBA00009995"/>
    </source>
</evidence>
<dbReference type="InterPro" id="IPR002213">
    <property type="entry name" value="UDP_glucos_trans"/>
</dbReference>
<comment type="similarity">
    <text evidence="1">Belongs to the UDP-glycosyltransferase family.</text>
</comment>
<sequence>MASVHDGGARPHNTAGGREQRRRVLVFASAFPGLHQPDATARVRAPRPRWPLHPVLHTRFNAPDPSRHPEFAFVEVPDSIPPDVAARGDVTESPSFRDVLVSVAAADADKGQPAASCLIIDGNLRGAQKAAATLGFPTLVLRTGSAACLCSYMVYPSLYEKGYLPPKETPTELEPVELDRIHDELGVDVFFVLAAGPLHKVSTNARSSLSILSDRSCIEWSDTQATRSMLHVSFGSLTSLDSDEFLEVAYDLVRGTIDKVCMPDGFEDVVEGQWSPQQEVLAHHAVGGFWTHSGWNSTLESISEWVPLICRPQFADQMMNTRYVEVVWGVGFELEGKLERGKIEKAIRKLMVRKEGVGMRERAKELKNKVDGCFKTGGSSQIAIDKFFHVPQRTRE</sequence>
<dbReference type="EnsemblPlants" id="LPERR07G07140.1">
    <property type="protein sequence ID" value="LPERR07G07140.1"/>
    <property type="gene ID" value="LPERR07G07140"/>
</dbReference>
<dbReference type="GO" id="GO:0080043">
    <property type="term" value="F:quercetin 3-O-glucosyltransferase activity"/>
    <property type="evidence" value="ECO:0007669"/>
    <property type="project" value="TreeGrafter"/>
</dbReference>
<dbReference type="GO" id="GO:0080044">
    <property type="term" value="F:quercetin 7-O-glucosyltransferase activity"/>
    <property type="evidence" value="ECO:0007669"/>
    <property type="project" value="TreeGrafter"/>
</dbReference>
<dbReference type="SUPFAM" id="SSF53756">
    <property type="entry name" value="UDP-Glycosyltransferase/glycogen phosphorylase"/>
    <property type="match status" value="1"/>
</dbReference>
<keyword evidence="2" id="KW-0808">Transferase</keyword>
<evidence type="ECO:0008006" key="6">
    <source>
        <dbReference type="Google" id="ProtNLM"/>
    </source>
</evidence>
<evidence type="ECO:0000313" key="5">
    <source>
        <dbReference type="Proteomes" id="UP000032180"/>
    </source>
</evidence>
<dbReference type="PANTHER" id="PTHR11926">
    <property type="entry name" value="GLUCOSYL/GLUCURONOSYL TRANSFERASES"/>
    <property type="match status" value="1"/>
</dbReference>
<evidence type="ECO:0000256" key="3">
    <source>
        <dbReference type="SAM" id="MobiDB-lite"/>
    </source>
</evidence>
<reference evidence="4" key="3">
    <citation type="submission" date="2015-04" db="UniProtKB">
        <authorList>
            <consortium name="EnsemblPlants"/>
        </authorList>
    </citation>
    <scope>IDENTIFICATION</scope>
</reference>
<keyword evidence="5" id="KW-1185">Reference proteome</keyword>
<dbReference type="AlphaFoldDB" id="A0A0D9WX46"/>
<dbReference type="Proteomes" id="UP000032180">
    <property type="component" value="Chromosome 7"/>
</dbReference>
<evidence type="ECO:0000256" key="2">
    <source>
        <dbReference type="ARBA" id="ARBA00022679"/>
    </source>
</evidence>
<dbReference type="Pfam" id="PF00201">
    <property type="entry name" value="UDPGT"/>
    <property type="match status" value="1"/>
</dbReference>
<name>A0A0D9WX46_9ORYZ</name>
<dbReference type="Gene3D" id="3.40.50.2000">
    <property type="entry name" value="Glycogen Phosphorylase B"/>
    <property type="match status" value="2"/>
</dbReference>
<protein>
    <recommendedName>
        <fullName evidence="6">UDP-glycosyltransferases domain-containing protein</fullName>
    </recommendedName>
</protein>
<organism evidence="4 5">
    <name type="scientific">Leersia perrieri</name>
    <dbReference type="NCBI Taxonomy" id="77586"/>
    <lineage>
        <taxon>Eukaryota</taxon>
        <taxon>Viridiplantae</taxon>
        <taxon>Streptophyta</taxon>
        <taxon>Embryophyta</taxon>
        <taxon>Tracheophyta</taxon>
        <taxon>Spermatophyta</taxon>
        <taxon>Magnoliopsida</taxon>
        <taxon>Liliopsida</taxon>
        <taxon>Poales</taxon>
        <taxon>Poaceae</taxon>
        <taxon>BOP clade</taxon>
        <taxon>Oryzoideae</taxon>
        <taxon>Oryzeae</taxon>
        <taxon>Oryzinae</taxon>
        <taxon>Leersia</taxon>
    </lineage>
</organism>
<dbReference type="PANTHER" id="PTHR11926:SF1451">
    <property type="entry name" value="OS07G0241500 PROTEIN"/>
    <property type="match status" value="1"/>
</dbReference>
<reference evidence="4 5" key="1">
    <citation type="submission" date="2012-08" db="EMBL/GenBank/DDBJ databases">
        <title>Oryza genome evolution.</title>
        <authorList>
            <person name="Wing R.A."/>
        </authorList>
    </citation>
    <scope>NUCLEOTIDE SEQUENCE</scope>
</reference>
<dbReference type="HOGENOM" id="CLU_001724_0_0_1"/>
<dbReference type="Gramene" id="LPERR07G07140.1">
    <property type="protein sequence ID" value="LPERR07G07140.1"/>
    <property type="gene ID" value="LPERR07G07140"/>
</dbReference>
<accession>A0A0D9WX46</accession>
<reference evidence="5" key="2">
    <citation type="submission" date="2013-12" db="EMBL/GenBank/DDBJ databases">
        <authorList>
            <person name="Yu Y."/>
            <person name="Lee S."/>
            <person name="de Baynast K."/>
            <person name="Wissotski M."/>
            <person name="Liu L."/>
            <person name="Talag J."/>
            <person name="Goicoechea J."/>
            <person name="Angelova A."/>
            <person name="Jetty R."/>
            <person name="Kudrna D."/>
            <person name="Golser W."/>
            <person name="Rivera L."/>
            <person name="Zhang J."/>
            <person name="Wing R."/>
        </authorList>
    </citation>
    <scope>NUCLEOTIDE SEQUENCE</scope>
</reference>
<dbReference type="CDD" id="cd03784">
    <property type="entry name" value="GT1_Gtf-like"/>
    <property type="match status" value="1"/>
</dbReference>
<proteinExistence type="inferred from homology"/>